<evidence type="ECO:0000313" key="2">
    <source>
        <dbReference type="Proteomes" id="UP000698752"/>
    </source>
</evidence>
<reference evidence="2" key="1">
    <citation type="journal article" date="2021" name="Syst. Appl. Microbiol.">
        <title>Roseomonas hellenica sp. nov., isolated from roots of wild-growing Alkanna tinctoria.</title>
        <authorList>
            <person name="Rat A."/>
            <person name="Naranjo H.D."/>
            <person name="Lebbe L."/>
            <person name="Cnockaert M."/>
            <person name="Krigas N."/>
            <person name="Grigoriadou K."/>
            <person name="Maloupa E."/>
            <person name="Willems A."/>
        </authorList>
    </citation>
    <scope>NUCLEOTIDE SEQUENCE [LARGE SCALE GENOMIC DNA]</scope>
    <source>
        <strain evidence="2">LMG 31159</strain>
    </source>
</reference>
<gene>
    <name evidence="1" type="ORF">GXW78_27285</name>
</gene>
<proteinExistence type="predicted"/>
<dbReference type="RefSeq" id="WP_211872090.1">
    <property type="nucleotide sequence ID" value="NZ_JAAEDI010000049.1"/>
</dbReference>
<evidence type="ECO:0000313" key="1">
    <source>
        <dbReference type="EMBL" id="MBR0653384.1"/>
    </source>
</evidence>
<keyword evidence="2" id="KW-1185">Reference proteome</keyword>
<sequence length="93" mass="10450">MARLTDCHDLWLQLRMTLAELLSELGGHAVVAERLGLRRTAVTMWVRRGEIAAEHRNRVWMMALDAGIDWTPPGAEDLRDKLRAPGLPPARVA</sequence>
<name>A0ABS5EQT6_9PROT</name>
<protein>
    <submittedName>
        <fullName evidence="1">Helix-turn-helix domain-containing protein</fullName>
    </submittedName>
</protein>
<dbReference type="Proteomes" id="UP000698752">
    <property type="component" value="Unassembled WGS sequence"/>
</dbReference>
<organism evidence="1 2">
    <name type="scientific">Neoroseomonas terrae</name>
    <dbReference type="NCBI Taxonomy" id="424799"/>
    <lineage>
        <taxon>Bacteria</taxon>
        <taxon>Pseudomonadati</taxon>
        <taxon>Pseudomonadota</taxon>
        <taxon>Alphaproteobacteria</taxon>
        <taxon>Acetobacterales</taxon>
        <taxon>Acetobacteraceae</taxon>
        <taxon>Neoroseomonas</taxon>
    </lineage>
</organism>
<accession>A0ABS5EQT6</accession>
<dbReference type="EMBL" id="JAAEDI010000049">
    <property type="protein sequence ID" value="MBR0653384.1"/>
    <property type="molecule type" value="Genomic_DNA"/>
</dbReference>
<comment type="caution">
    <text evidence="1">The sequence shown here is derived from an EMBL/GenBank/DDBJ whole genome shotgun (WGS) entry which is preliminary data.</text>
</comment>